<name>A0AAT9G9V7_9RICK</name>
<evidence type="ECO:0000256" key="2">
    <source>
        <dbReference type="ARBA" id="ARBA00023098"/>
    </source>
</evidence>
<protein>
    <recommendedName>
        <fullName evidence="4">PNPLA domain-containing protein</fullName>
    </recommendedName>
</protein>
<evidence type="ECO:0000259" key="4">
    <source>
        <dbReference type="PROSITE" id="PS51635"/>
    </source>
</evidence>
<feature type="short sequence motif" description="GXSXG" evidence="3">
    <location>
        <begin position="48"/>
        <end position="52"/>
    </location>
</feature>
<feature type="active site" description="Proton acceptor" evidence="3">
    <location>
        <position position="195"/>
    </location>
</feature>
<dbReference type="EMBL" id="AP029170">
    <property type="protein sequence ID" value="BFD46613.1"/>
    <property type="molecule type" value="Genomic_DNA"/>
</dbReference>
<organism evidence="5">
    <name type="scientific">Candidatus Tisiphia endosymbiont of Sergentomyia squamirostris</name>
    <dbReference type="NCBI Taxonomy" id="3113639"/>
    <lineage>
        <taxon>Bacteria</taxon>
        <taxon>Pseudomonadati</taxon>
        <taxon>Pseudomonadota</taxon>
        <taxon>Alphaproteobacteria</taxon>
        <taxon>Rickettsiales</taxon>
        <taxon>Rickettsiaceae</taxon>
        <taxon>Rickettsieae</taxon>
        <taxon>Candidatus Tisiphia</taxon>
    </lineage>
</organism>
<keyword evidence="2 3" id="KW-0443">Lipid metabolism</keyword>
<dbReference type="SUPFAM" id="SSF52151">
    <property type="entry name" value="FabD/lysophospholipase-like"/>
    <property type="match status" value="1"/>
</dbReference>
<proteinExistence type="inferred from homology"/>
<feature type="domain" description="PNPLA" evidence="4">
    <location>
        <begin position="12"/>
        <end position="208"/>
    </location>
</feature>
<gene>
    <name evidence="5" type="ORF">DMENIID0002_12590</name>
</gene>
<reference evidence="5" key="1">
    <citation type="submission" date="2024-01" db="EMBL/GenBank/DDBJ databases">
        <title>Sequencing the genomes of a sandfly, Sergentomyia squamirostris, and its two endosymbionts.</title>
        <authorList>
            <person name="Itokawa K."/>
            <person name="Sanjoba C."/>
        </authorList>
    </citation>
    <scope>NUCLEOTIDE SEQUENCE</scope>
    <source>
        <strain evidence="5">RiSSQ</strain>
    </source>
</reference>
<dbReference type="GO" id="GO:0004620">
    <property type="term" value="F:phospholipase activity"/>
    <property type="evidence" value="ECO:0007669"/>
    <property type="project" value="TreeGrafter"/>
</dbReference>
<comment type="similarity">
    <text evidence="1">Belongs to the patatin family.</text>
</comment>
<keyword evidence="3" id="KW-0378">Hydrolase</keyword>
<accession>A0AAT9G9V7</accession>
<keyword evidence="3" id="KW-0442">Lipid degradation</keyword>
<dbReference type="CDD" id="cd07199">
    <property type="entry name" value="Pat17_PNPLA8_PNPLA9_like"/>
    <property type="match status" value="1"/>
</dbReference>
<feature type="active site" description="Nucleophile" evidence="3">
    <location>
        <position position="50"/>
    </location>
</feature>
<evidence type="ECO:0000256" key="3">
    <source>
        <dbReference type="PROSITE-ProRule" id="PRU01161"/>
    </source>
</evidence>
<dbReference type="Gene3D" id="3.40.1090.10">
    <property type="entry name" value="Cytosolic phospholipase A2 catalytic domain"/>
    <property type="match status" value="1"/>
</dbReference>
<dbReference type="PANTHER" id="PTHR32176">
    <property type="entry name" value="XYLOSE ISOMERASE"/>
    <property type="match status" value="1"/>
</dbReference>
<feature type="short sequence motif" description="GXGXXG" evidence="3">
    <location>
        <begin position="16"/>
        <end position="21"/>
    </location>
</feature>
<dbReference type="GO" id="GO:0016042">
    <property type="term" value="P:lipid catabolic process"/>
    <property type="evidence" value="ECO:0007669"/>
    <property type="project" value="UniProtKB-UniRule"/>
</dbReference>
<dbReference type="InterPro" id="IPR002641">
    <property type="entry name" value="PNPLA_dom"/>
</dbReference>
<dbReference type="AlphaFoldDB" id="A0AAT9G9V7"/>
<sequence length="518" mass="57418">MTTNQTGQNKVLCLSGGGVKGIAELVVLAKIEEITQQPISKLFNIISGTSVGGLIAALLTIPKEEGSTEPRYSAKEALELFENTAPEIFPQSWFNWGIIKHKYSQEPLKKMLEKHLGDNRLDDSLCRLIIPVADLNEGKNSIKIFDSHDKHSPHVRIKDVLLATTAAPTYFKAVVNKEVVKDYDYAAGKPYAFADGGLGANRPAATVLQVLKEGLSYHEQADIMERTMICSINFGKAEQTKAQIPSPNFDGALGWLINGLIDTLMKNDEEADVNEVRLDLTDEGQNTEIWLPIPKECSKLDDSSQNNIAKLKIVAEQYLENNSKLVQDLCDRLKADWNDNLEQSEISNALVSSEVNDEGYESDSNSDYSDIVVATAEPEVLNAMVSSELESSSTIVTNGETDSAVSSEQFTTTLQWIKELYAQDSKCALEYLEYVNNVSPEELDLTTIASPPEEVQKTVQWIVGLDTESRSELLENIKSLIISTSHDYQYNISCVQEVTKLEGQDTLYEHADDLVDCY</sequence>
<dbReference type="InterPro" id="IPR016035">
    <property type="entry name" value="Acyl_Trfase/lysoPLipase"/>
</dbReference>
<evidence type="ECO:0000256" key="1">
    <source>
        <dbReference type="ARBA" id="ARBA00010240"/>
    </source>
</evidence>
<feature type="short sequence motif" description="DGA/G" evidence="3">
    <location>
        <begin position="195"/>
        <end position="197"/>
    </location>
</feature>
<evidence type="ECO:0000313" key="5">
    <source>
        <dbReference type="EMBL" id="BFD46613.1"/>
    </source>
</evidence>
<dbReference type="Pfam" id="PF01734">
    <property type="entry name" value="Patatin"/>
    <property type="match status" value="1"/>
</dbReference>
<dbReference type="PANTHER" id="PTHR32176:SF92">
    <property type="entry name" value="XYLOSE ISOMERASE"/>
    <property type="match status" value="1"/>
</dbReference>
<dbReference type="GO" id="GO:0047372">
    <property type="term" value="F:monoacylglycerol lipase activity"/>
    <property type="evidence" value="ECO:0007669"/>
    <property type="project" value="TreeGrafter"/>
</dbReference>
<dbReference type="PROSITE" id="PS51635">
    <property type="entry name" value="PNPLA"/>
    <property type="match status" value="1"/>
</dbReference>